<dbReference type="EMBL" id="SPQB01000022">
    <property type="protein sequence ID" value="TFU32607.1"/>
    <property type="molecule type" value="Genomic_DNA"/>
</dbReference>
<dbReference type="GO" id="GO:0008168">
    <property type="term" value="F:methyltransferase activity"/>
    <property type="evidence" value="ECO:0007669"/>
    <property type="project" value="UniProtKB-KW"/>
</dbReference>
<keyword evidence="6" id="KW-0808">Transferase</keyword>
<keyword evidence="3 5" id="KW-1133">Transmembrane helix</keyword>
<feature type="transmembrane region" description="Helical" evidence="5">
    <location>
        <begin position="23"/>
        <end position="44"/>
    </location>
</feature>
<dbReference type="Gene3D" id="1.20.120.1630">
    <property type="match status" value="1"/>
</dbReference>
<keyword evidence="6" id="KW-0489">Methyltransferase</keyword>
<reference evidence="6 7" key="1">
    <citation type="submission" date="2019-03" db="EMBL/GenBank/DDBJ databases">
        <title>Diversity of the mouse oral microbiome.</title>
        <authorList>
            <person name="Joseph S."/>
            <person name="Aduse-Opoku J."/>
            <person name="Curtis M."/>
            <person name="Wade W."/>
            <person name="Hashim A."/>
        </authorList>
    </citation>
    <scope>NUCLEOTIDE SEQUENCE [LARGE SCALE GENOMIC DNA]</scope>
    <source>
        <strain evidence="6 7">P1012</strain>
    </source>
</reference>
<dbReference type="AlphaFoldDB" id="A0A4Y9FUC8"/>
<accession>A0A4Y9FUC8</accession>
<comment type="subcellular location">
    <subcellularLocation>
        <location evidence="1">Endomembrane system</location>
        <topology evidence="1">Multi-pass membrane protein</topology>
    </subcellularLocation>
</comment>
<feature type="transmembrane region" description="Helical" evidence="5">
    <location>
        <begin position="247"/>
        <end position="271"/>
    </location>
</feature>
<dbReference type="RefSeq" id="WP_135114681.1">
    <property type="nucleotide sequence ID" value="NZ_JADGLL010000022.1"/>
</dbReference>
<keyword evidence="7" id="KW-1185">Reference proteome</keyword>
<gene>
    <name evidence="6" type="ORF">E4U02_09930</name>
</gene>
<evidence type="ECO:0000313" key="7">
    <source>
        <dbReference type="Proteomes" id="UP000298358"/>
    </source>
</evidence>
<dbReference type="Proteomes" id="UP000298358">
    <property type="component" value="Unassembled WGS sequence"/>
</dbReference>
<evidence type="ECO:0000256" key="2">
    <source>
        <dbReference type="ARBA" id="ARBA00022692"/>
    </source>
</evidence>
<feature type="transmembrane region" description="Helical" evidence="5">
    <location>
        <begin position="192"/>
        <end position="211"/>
    </location>
</feature>
<feature type="transmembrane region" description="Helical" evidence="5">
    <location>
        <begin position="56"/>
        <end position="75"/>
    </location>
</feature>
<dbReference type="Pfam" id="PF04191">
    <property type="entry name" value="PEMT"/>
    <property type="match status" value="1"/>
</dbReference>
<keyword evidence="2 5" id="KW-0812">Transmembrane</keyword>
<evidence type="ECO:0000256" key="5">
    <source>
        <dbReference type="SAM" id="Phobius"/>
    </source>
</evidence>
<dbReference type="GO" id="GO:0012505">
    <property type="term" value="C:endomembrane system"/>
    <property type="evidence" value="ECO:0007669"/>
    <property type="project" value="UniProtKB-SubCell"/>
</dbReference>
<proteinExistence type="predicted"/>
<evidence type="ECO:0000256" key="1">
    <source>
        <dbReference type="ARBA" id="ARBA00004127"/>
    </source>
</evidence>
<keyword evidence="4 5" id="KW-0472">Membrane</keyword>
<protein>
    <submittedName>
        <fullName evidence="6">Isoprenylcysteine carboxylmethyltransferase family protein</fullName>
    </submittedName>
</protein>
<dbReference type="GO" id="GO:0032259">
    <property type="term" value="P:methylation"/>
    <property type="evidence" value="ECO:0007669"/>
    <property type="project" value="UniProtKB-KW"/>
</dbReference>
<evidence type="ECO:0000256" key="3">
    <source>
        <dbReference type="ARBA" id="ARBA00022989"/>
    </source>
</evidence>
<dbReference type="InterPro" id="IPR007318">
    <property type="entry name" value="Phopholipid_MeTrfase"/>
</dbReference>
<sequence>MAHLSQLGAVTAEPRGARTLGRAYFAAQAVAGAAWWVAVFAVDGVRVATLGGLDPVPLALLDVPLFVVASALAALRVRATAWIVAAWTALVAAGMALYATATAEAGSGAVLMIAATAGTLAAALLSTRGRLPGEWMLIGPFAFRTARPEGRRALLGLTGLQVLVFWVLFLAVIPAAIVWFEHRWRVAIPVPPGVPVAGAVLLVAASTLGLWSAHTMSTLGRGTPLPAALPRRLVVAGPYRWVRNPMAVAGIAQGVSVGLIAGSWLVVVYAICGSAVWNHLIRPHEEADLSARFGAEYDRYRASVACWVPRMPR</sequence>
<comment type="caution">
    <text evidence="6">The sequence shown here is derived from an EMBL/GenBank/DDBJ whole genome shotgun (WGS) entry which is preliminary data.</text>
</comment>
<name>A0A4Y9FUC8_9MICO</name>
<feature type="transmembrane region" description="Helical" evidence="5">
    <location>
        <begin position="82"/>
        <end position="101"/>
    </location>
</feature>
<feature type="transmembrane region" description="Helical" evidence="5">
    <location>
        <begin position="107"/>
        <end position="126"/>
    </location>
</feature>
<dbReference type="OrthoDB" id="941586at2"/>
<evidence type="ECO:0000313" key="6">
    <source>
        <dbReference type="EMBL" id="TFU32607.1"/>
    </source>
</evidence>
<evidence type="ECO:0000256" key="4">
    <source>
        <dbReference type="ARBA" id="ARBA00023136"/>
    </source>
</evidence>
<organism evidence="6 7">
    <name type="scientific">Microbacterium paludicola</name>
    <dbReference type="NCBI Taxonomy" id="300019"/>
    <lineage>
        <taxon>Bacteria</taxon>
        <taxon>Bacillati</taxon>
        <taxon>Actinomycetota</taxon>
        <taxon>Actinomycetes</taxon>
        <taxon>Micrococcales</taxon>
        <taxon>Microbacteriaceae</taxon>
        <taxon>Microbacterium</taxon>
    </lineage>
</organism>
<feature type="transmembrane region" description="Helical" evidence="5">
    <location>
        <begin position="154"/>
        <end position="180"/>
    </location>
</feature>